<keyword evidence="1" id="KW-0472">Membrane</keyword>
<organism evidence="4">
    <name type="scientific">freshwater metagenome</name>
    <dbReference type="NCBI Taxonomy" id="449393"/>
    <lineage>
        <taxon>unclassified sequences</taxon>
        <taxon>metagenomes</taxon>
        <taxon>ecological metagenomes</taxon>
    </lineage>
</organism>
<proteinExistence type="predicted"/>
<sequence length="134" mass="14323">MAMTALAPSIVRSRKAASGRTAKAALSLVPDLSSGKRVDHKGFAIFVTFIGVCGLLALLTINTLLAQDAFELRRLTSEVTSLSDQREAVMREIAKVSSPEVLAMRAHYLGMVASQNPRFISLKPDAVQPVGNKG</sequence>
<dbReference type="EMBL" id="CAFBLE010000003">
    <property type="protein sequence ID" value="CAB4861472.1"/>
    <property type="molecule type" value="Genomic_DNA"/>
</dbReference>
<keyword evidence="1" id="KW-1133">Transmembrane helix</keyword>
<dbReference type="AlphaFoldDB" id="A0A6J7CS62"/>
<feature type="transmembrane region" description="Helical" evidence="1">
    <location>
        <begin position="43"/>
        <end position="65"/>
    </location>
</feature>
<dbReference type="EMBL" id="CAFBQL010000001">
    <property type="protein sequence ID" value="CAB5052421.1"/>
    <property type="molecule type" value="Genomic_DNA"/>
</dbReference>
<dbReference type="EMBL" id="CAEZZC010000015">
    <property type="protein sequence ID" value="CAB4755501.1"/>
    <property type="molecule type" value="Genomic_DNA"/>
</dbReference>
<dbReference type="EMBL" id="CAFBMV010000002">
    <property type="protein sequence ID" value="CAB4916636.1"/>
    <property type="molecule type" value="Genomic_DNA"/>
</dbReference>
<reference evidence="4" key="1">
    <citation type="submission" date="2020-05" db="EMBL/GenBank/DDBJ databases">
        <authorList>
            <person name="Chiriac C."/>
            <person name="Salcher M."/>
            <person name="Ghai R."/>
            <person name="Kavagutti S V."/>
        </authorList>
    </citation>
    <scope>NUCLEOTIDE SEQUENCE</scope>
</reference>
<evidence type="ECO:0000313" key="5">
    <source>
        <dbReference type="EMBL" id="CAB4916636.1"/>
    </source>
</evidence>
<evidence type="ECO:0000256" key="1">
    <source>
        <dbReference type="SAM" id="Phobius"/>
    </source>
</evidence>
<gene>
    <name evidence="2" type="ORF">UFOPK2289_00619</name>
    <name evidence="3" type="ORF">UFOPK2822_01100</name>
    <name evidence="4" type="ORF">UFOPK3346_00490</name>
    <name evidence="5" type="ORF">UFOPK3670_00406</name>
    <name evidence="6" type="ORF">UFOPK4308_00166</name>
</gene>
<evidence type="ECO:0000313" key="6">
    <source>
        <dbReference type="EMBL" id="CAB5052421.1"/>
    </source>
</evidence>
<evidence type="ECO:0000313" key="2">
    <source>
        <dbReference type="EMBL" id="CAB4662480.1"/>
    </source>
</evidence>
<evidence type="ECO:0000313" key="3">
    <source>
        <dbReference type="EMBL" id="CAB4755501.1"/>
    </source>
</evidence>
<name>A0A6J7CS62_9ZZZZ</name>
<accession>A0A6J7CS62</accession>
<evidence type="ECO:0000313" key="4">
    <source>
        <dbReference type="EMBL" id="CAB4861472.1"/>
    </source>
</evidence>
<dbReference type="EMBL" id="CAEZWT010000012">
    <property type="protein sequence ID" value="CAB4662480.1"/>
    <property type="molecule type" value="Genomic_DNA"/>
</dbReference>
<keyword evidence="1" id="KW-0812">Transmembrane</keyword>
<protein>
    <submittedName>
        <fullName evidence="4">Unannotated protein</fullName>
    </submittedName>
</protein>